<evidence type="ECO:0000256" key="3">
    <source>
        <dbReference type="ARBA" id="ARBA00022827"/>
    </source>
</evidence>
<accession>A0A1W5VME5</accession>
<dbReference type="PANTHER" id="PTHR46496">
    <property type="match status" value="1"/>
</dbReference>
<dbReference type="Pfam" id="PF01494">
    <property type="entry name" value="FAD_binding_3"/>
    <property type="match status" value="1"/>
</dbReference>
<sequence>MSLDVSLRYVASTLAIFRHMFAIIVFLVPCVSNSHAGMPTEPELTSSASNDHYPGRKSLASIFLAQAPASTQVRFAADRVAKRSIPTMEVLERKKEKTPRDLERELRKAYSKRLVKNKKLRVMIAGGGIGGLCTALALLKDGHDVHVFEKTAVFRPFGGPIQIATNALEAIRRIDSDVHQEILKKSTTIGDRINGLKDGISDEWFATFDLLKPAQQVQGEPSVVIDRPILQEIFLKKVGRHVTKGQEVVGYEQLPDDAGVIGLLANGKTYHADILIGSDGIHSKVAQQFYDKPKDAEWTGYTCFAGIAKCVPDDVKDVGYKVFLGQKKYFVSVDVGHGRIQWYAFLNIPPRSTNLTGTSKREWLRQTQFEGWTDAVHELIQCTSEDAIEQRDLFDRRPELKWTEGNVALLGDAAHPMMPNLGQGGGMAIEDALVLGQEIRIKEKSPGLYLRRTPTAYAPYALKEFGEKRALRAAAVQGMSRMSSTFLFQYNHPTTVESVMPPKVKNLGVRSAITRSMQGFLQHIAFPLQFEFLFGFPGNAVDPSVFSDYDTQPGQGVEGDLIAMFEGKVRPQDFWETYFG</sequence>
<evidence type="ECO:0000256" key="4">
    <source>
        <dbReference type="ARBA" id="ARBA00023002"/>
    </source>
</evidence>
<dbReference type="PANTHER" id="PTHR46496:SF1">
    <property type="entry name" value="ZEAXANTHIN EPOXIDASE, CHLOROPLASTIC"/>
    <property type="match status" value="1"/>
</dbReference>
<feature type="domain" description="FAD-binding" evidence="6">
    <location>
        <begin position="120"/>
        <end position="438"/>
    </location>
</feature>
<keyword evidence="4" id="KW-0560">Oxidoreductase</keyword>
<dbReference type="GO" id="GO:0071949">
    <property type="term" value="F:FAD binding"/>
    <property type="evidence" value="ECO:0007669"/>
    <property type="project" value="InterPro"/>
</dbReference>
<dbReference type="AlphaFoldDB" id="A0A1W5VME5"/>
<keyword evidence="5" id="KW-0812">Transmembrane</keyword>
<dbReference type="InterPro" id="IPR036188">
    <property type="entry name" value="FAD/NAD-bd_sf"/>
</dbReference>
<evidence type="ECO:0000256" key="5">
    <source>
        <dbReference type="SAM" id="Phobius"/>
    </source>
</evidence>
<name>A0A1W5VME5_KARVE</name>
<dbReference type="EMBL" id="KX524141">
    <property type="protein sequence ID" value="ARG42304.1"/>
    <property type="molecule type" value="mRNA"/>
</dbReference>
<reference evidence="7" key="1">
    <citation type="journal article" date="2017" name="Front. Microbiol.">
        <title>Enhancement of Non-photochemical Quenching as an Adaptive Strategy under Phosphorus Deprivation in the Dinoflagellate Karlodinium veneficum.</title>
        <authorList>
            <person name="Cui Y."/>
            <person name="Zhang H."/>
            <person name="Lin S."/>
        </authorList>
    </citation>
    <scope>NUCLEOTIDE SEQUENCE</scope>
</reference>
<evidence type="ECO:0000256" key="1">
    <source>
        <dbReference type="ARBA" id="ARBA00001974"/>
    </source>
</evidence>
<keyword evidence="3" id="KW-0274">FAD</keyword>
<proteinExistence type="evidence at transcript level"/>
<comment type="cofactor">
    <cofactor evidence="1">
        <name>FAD</name>
        <dbReference type="ChEBI" id="CHEBI:57692"/>
    </cofactor>
</comment>
<evidence type="ECO:0000256" key="2">
    <source>
        <dbReference type="ARBA" id="ARBA00022630"/>
    </source>
</evidence>
<dbReference type="SUPFAM" id="SSF51905">
    <property type="entry name" value="FAD/NAD(P)-binding domain"/>
    <property type="match status" value="1"/>
</dbReference>
<evidence type="ECO:0000259" key="6">
    <source>
        <dbReference type="Pfam" id="PF01494"/>
    </source>
</evidence>
<evidence type="ECO:0000313" key="7">
    <source>
        <dbReference type="EMBL" id="ARG42304.1"/>
    </source>
</evidence>
<dbReference type="InterPro" id="IPR002938">
    <property type="entry name" value="FAD-bd"/>
</dbReference>
<keyword evidence="5" id="KW-0472">Membrane</keyword>
<dbReference type="GO" id="GO:0016491">
    <property type="term" value="F:oxidoreductase activity"/>
    <property type="evidence" value="ECO:0007669"/>
    <property type="project" value="UniProtKB-KW"/>
</dbReference>
<organism evidence="7">
    <name type="scientific">Karlodinium veneficum</name>
    <name type="common">Dinoflagellate</name>
    <name type="synonym">Karlodinium micrum</name>
    <dbReference type="NCBI Taxonomy" id="407301"/>
    <lineage>
        <taxon>Eukaryota</taxon>
        <taxon>Sar</taxon>
        <taxon>Alveolata</taxon>
        <taxon>Dinophyceae</taxon>
        <taxon>Gymnodiniales</taxon>
        <taxon>Kareniaceae</taxon>
        <taxon>Karlodinium</taxon>
    </lineage>
</organism>
<keyword evidence="5" id="KW-1133">Transmembrane helix</keyword>
<keyword evidence="2" id="KW-0285">Flavoprotein</keyword>
<dbReference type="Gene3D" id="3.50.50.60">
    <property type="entry name" value="FAD/NAD(P)-binding domain"/>
    <property type="match status" value="1"/>
</dbReference>
<feature type="transmembrane region" description="Helical" evidence="5">
    <location>
        <begin position="120"/>
        <end position="139"/>
    </location>
</feature>
<protein>
    <submittedName>
        <fullName evidence="7">Chloroplast zeaxanthin epoxidase</fullName>
    </submittedName>
</protein>
<feature type="transmembrane region" description="Helical" evidence="5">
    <location>
        <begin position="6"/>
        <end position="28"/>
    </location>
</feature>
<dbReference type="PRINTS" id="PR00420">
    <property type="entry name" value="RNGMNOXGNASE"/>
</dbReference>